<dbReference type="InterPro" id="IPR002048">
    <property type="entry name" value="EF_hand_dom"/>
</dbReference>
<name>A0AAV2TRV2_CALDB</name>
<dbReference type="EMBL" id="CAXLJL010000612">
    <property type="protein sequence ID" value="CAL5139596.1"/>
    <property type="molecule type" value="Genomic_DNA"/>
</dbReference>
<protein>
    <recommendedName>
        <fullName evidence="2">EF-hand domain-containing protein</fullName>
    </recommendedName>
</protein>
<dbReference type="SUPFAM" id="SSF47473">
    <property type="entry name" value="EF-hand"/>
    <property type="match status" value="1"/>
</dbReference>
<accession>A0AAV2TRV2</accession>
<evidence type="ECO:0000313" key="3">
    <source>
        <dbReference type="EMBL" id="CAL5139596.1"/>
    </source>
</evidence>
<dbReference type="Proteomes" id="UP001497525">
    <property type="component" value="Unassembled WGS sequence"/>
</dbReference>
<dbReference type="PROSITE" id="PS50222">
    <property type="entry name" value="EF_HAND_2"/>
    <property type="match status" value="1"/>
</dbReference>
<dbReference type="PROSITE" id="PS00018">
    <property type="entry name" value="EF_HAND_1"/>
    <property type="match status" value="1"/>
</dbReference>
<dbReference type="InterPro" id="IPR011992">
    <property type="entry name" value="EF-hand-dom_pair"/>
</dbReference>
<evidence type="ECO:0000313" key="4">
    <source>
        <dbReference type="Proteomes" id="UP001497525"/>
    </source>
</evidence>
<dbReference type="AlphaFoldDB" id="A0AAV2TRV2"/>
<evidence type="ECO:0000259" key="2">
    <source>
        <dbReference type="PROSITE" id="PS50222"/>
    </source>
</evidence>
<dbReference type="SMART" id="SM00054">
    <property type="entry name" value="EFh"/>
    <property type="match status" value="1"/>
</dbReference>
<evidence type="ECO:0000256" key="1">
    <source>
        <dbReference type="ARBA" id="ARBA00022837"/>
    </source>
</evidence>
<dbReference type="Pfam" id="PF13499">
    <property type="entry name" value="EF-hand_7"/>
    <property type="match status" value="1"/>
</dbReference>
<gene>
    <name evidence="3" type="ORF">CDAUBV1_LOCUS14715</name>
</gene>
<proteinExistence type="predicted"/>
<sequence length="82" mass="9289">MQAFEKYASSAINFLKSDEAKKIIQLMDTDHDGHVTMEDVKNFFSSQNSPLSKDKIMEIFKNQGKEKEGKMSVDELADAVTK</sequence>
<dbReference type="InterPro" id="IPR018247">
    <property type="entry name" value="EF_Hand_1_Ca_BS"/>
</dbReference>
<feature type="domain" description="EF-hand" evidence="2">
    <location>
        <begin position="15"/>
        <end position="50"/>
    </location>
</feature>
<keyword evidence="1" id="KW-0106">Calcium</keyword>
<comment type="caution">
    <text evidence="3">The sequence shown here is derived from an EMBL/GenBank/DDBJ whole genome shotgun (WGS) entry which is preliminary data.</text>
</comment>
<dbReference type="GO" id="GO:0005509">
    <property type="term" value="F:calcium ion binding"/>
    <property type="evidence" value="ECO:0007669"/>
    <property type="project" value="InterPro"/>
</dbReference>
<reference evidence="3" key="1">
    <citation type="submission" date="2024-06" db="EMBL/GenBank/DDBJ databases">
        <authorList>
            <person name="Liu X."/>
            <person name="Lenzi L."/>
            <person name="Haldenby T S."/>
            <person name="Uol C."/>
        </authorList>
    </citation>
    <scope>NUCLEOTIDE SEQUENCE</scope>
</reference>
<dbReference type="Gene3D" id="1.10.238.10">
    <property type="entry name" value="EF-hand"/>
    <property type="match status" value="1"/>
</dbReference>
<organism evidence="3 4">
    <name type="scientific">Calicophoron daubneyi</name>
    <name type="common">Rumen fluke</name>
    <name type="synonym">Paramphistomum daubneyi</name>
    <dbReference type="NCBI Taxonomy" id="300641"/>
    <lineage>
        <taxon>Eukaryota</taxon>
        <taxon>Metazoa</taxon>
        <taxon>Spiralia</taxon>
        <taxon>Lophotrochozoa</taxon>
        <taxon>Platyhelminthes</taxon>
        <taxon>Trematoda</taxon>
        <taxon>Digenea</taxon>
        <taxon>Plagiorchiida</taxon>
        <taxon>Pronocephalata</taxon>
        <taxon>Paramphistomoidea</taxon>
        <taxon>Paramphistomidae</taxon>
        <taxon>Calicophoron</taxon>
    </lineage>
</organism>